<evidence type="ECO:0000313" key="2">
    <source>
        <dbReference type="EMBL" id="CAB4126927.1"/>
    </source>
</evidence>
<sequence length="815" mass="84909">MSNDKVSKLIVGADVTDLARAKPIIDAAVKSLRGLNEAQGNGSKSGVAGQGNAQGIIASTAAAQNKAATGLLNGLKLMGNANKQLMAGIASDVHNQTEKIKKDIASLDQAIKANIANYERLKAVKTPLNEKMASLNISEAGALAVHREKMVEFLGIHEQGAQQLQQALRPSLGSRGGFAGAPPSDDDVADEREKRRNRAKQIVAGVAGVGSLVGGIADTYQTAKTMEIGNLAAIQQATTGRWIGNHARGDISDEFMLARRRSISGELHETGFLRDMLDEGGAFRGEGATKVGLGVEAGMSGLKGAGAFWDLIKSLSPNSGMSTAQSIGGMSSGVEGTLSPLTKWNLGKPQVMDAATAMEALDLTKQANPGTMFGLDLLRAEAPMQAAGARKLMGARNAYGARSAGTEFGYSGSEAIAIAEGLQERVGARSQGGLLRPSMEVARAGISMGAGQDALASIYSATGQSGAKAFEAVKNSIVMGMDRGFRDPRAQQEIVGAIADGARGAIMKDTSGLEAIASFMTGGVPMTKDASGKMVPADMSVADIQARRGAMQGLNDLYQTNPFFQGVRIANANNVLGRNAPINQLIAASSATDTELIAGNSLKMRLNDISPEKGRSIVSGDIAAAVVQASSMSPKLRAAIAKAGGIGHIKDLNIDDIEQGLSLTKQFGSSDQMIQASAQLFKSQDFTSKAGKENLKKYKDGIAEGLIGEQELTKLNFAAKMQAENLGPIIAAAIKEIPTTVAKIMEGEKMGQNLDLDKTKQYVVQIIREIPSGTAPPPAVVRGGKSIQRDTGGAAMHSKVADWGNMVNQTQTPGK</sequence>
<accession>A0A6J5L0X6</accession>
<name>A0A6J5L0X6_9CAUD</name>
<proteinExistence type="predicted"/>
<gene>
    <name evidence="2" type="ORF">UFOVP75_45</name>
</gene>
<reference evidence="2" key="1">
    <citation type="submission" date="2020-04" db="EMBL/GenBank/DDBJ databases">
        <authorList>
            <person name="Chiriac C."/>
            <person name="Salcher M."/>
            <person name="Ghai R."/>
            <person name="Kavagutti S V."/>
        </authorList>
    </citation>
    <scope>NUCLEOTIDE SEQUENCE</scope>
</reference>
<dbReference type="EMBL" id="LR796209">
    <property type="protein sequence ID" value="CAB4126927.1"/>
    <property type="molecule type" value="Genomic_DNA"/>
</dbReference>
<protein>
    <submittedName>
        <fullName evidence="2">Uncharacterized protein</fullName>
    </submittedName>
</protein>
<evidence type="ECO:0000256" key="1">
    <source>
        <dbReference type="SAM" id="MobiDB-lite"/>
    </source>
</evidence>
<feature type="region of interest" description="Disordered" evidence="1">
    <location>
        <begin position="171"/>
        <end position="194"/>
    </location>
</feature>
<organism evidence="2">
    <name type="scientific">uncultured Caudovirales phage</name>
    <dbReference type="NCBI Taxonomy" id="2100421"/>
    <lineage>
        <taxon>Viruses</taxon>
        <taxon>Duplodnaviria</taxon>
        <taxon>Heunggongvirae</taxon>
        <taxon>Uroviricota</taxon>
        <taxon>Caudoviricetes</taxon>
        <taxon>Peduoviridae</taxon>
        <taxon>Maltschvirus</taxon>
        <taxon>Maltschvirus maltsch</taxon>
    </lineage>
</organism>